<organism evidence="1 2">
    <name type="scientific">Trichonephila clavipes</name>
    <name type="common">Golden silk orbweaver</name>
    <name type="synonym">Nephila clavipes</name>
    <dbReference type="NCBI Taxonomy" id="2585209"/>
    <lineage>
        <taxon>Eukaryota</taxon>
        <taxon>Metazoa</taxon>
        <taxon>Ecdysozoa</taxon>
        <taxon>Arthropoda</taxon>
        <taxon>Chelicerata</taxon>
        <taxon>Arachnida</taxon>
        <taxon>Araneae</taxon>
        <taxon>Araneomorphae</taxon>
        <taxon>Entelegynae</taxon>
        <taxon>Araneoidea</taxon>
        <taxon>Nephilidae</taxon>
        <taxon>Trichonephila</taxon>
    </lineage>
</organism>
<evidence type="ECO:0000313" key="2">
    <source>
        <dbReference type="Proteomes" id="UP000887159"/>
    </source>
</evidence>
<gene>
    <name evidence="1" type="ORF">TNCV_3046631</name>
</gene>
<comment type="caution">
    <text evidence="1">The sequence shown here is derived from an EMBL/GenBank/DDBJ whole genome shotgun (WGS) entry which is preliminary data.</text>
</comment>
<reference evidence="1" key="1">
    <citation type="submission" date="2020-08" db="EMBL/GenBank/DDBJ databases">
        <title>Multicomponent nature underlies the extraordinary mechanical properties of spider dragline silk.</title>
        <authorList>
            <person name="Kono N."/>
            <person name="Nakamura H."/>
            <person name="Mori M."/>
            <person name="Yoshida Y."/>
            <person name="Ohtoshi R."/>
            <person name="Malay A.D."/>
            <person name="Moran D.A.P."/>
            <person name="Tomita M."/>
            <person name="Numata K."/>
            <person name="Arakawa K."/>
        </authorList>
    </citation>
    <scope>NUCLEOTIDE SEQUENCE</scope>
</reference>
<dbReference type="EMBL" id="BMAU01021182">
    <property type="protein sequence ID" value="GFX95031.1"/>
    <property type="molecule type" value="Genomic_DNA"/>
</dbReference>
<protein>
    <submittedName>
        <fullName evidence="1">Uncharacterized protein</fullName>
    </submittedName>
</protein>
<keyword evidence="2" id="KW-1185">Reference proteome</keyword>
<dbReference type="Proteomes" id="UP000887159">
    <property type="component" value="Unassembled WGS sequence"/>
</dbReference>
<dbReference type="AlphaFoldDB" id="A0A8X6RP45"/>
<accession>A0A8X6RP45</accession>
<name>A0A8X6RP45_TRICX</name>
<proteinExistence type="predicted"/>
<sequence length="96" mass="11080">MSSMQLARNIREPMNLKSAYALNLYSAEYHAIMGHGINTRTQTCASAGCGMMSERPILQTAGRTDHQHLFFPLVGMWRKVYLYGWDRSDFFPLQQY</sequence>
<evidence type="ECO:0000313" key="1">
    <source>
        <dbReference type="EMBL" id="GFX95031.1"/>
    </source>
</evidence>